<dbReference type="OrthoDB" id="5459219at2"/>
<sequence>MMVDGFSLELESAALTQLADLPVAAVCLHGGRVVLSDGVSLYRIGGDTDDGAAIATRLTLPPVNANGPSRLLGLDAQGVVGGRLELTARSEGGSELAGTLGPGSDSGLPGRVTARLPRGFGRTWEVALAGDDGATLDLAALTLRLLPLDRRTS</sequence>
<feature type="region of interest" description="Disordered" evidence="1">
    <location>
        <begin position="90"/>
        <end position="110"/>
    </location>
</feature>
<reference evidence="2 3" key="1">
    <citation type="submission" date="2020-01" db="EMBL/GenBank/DDBJ databases">
        <title>Genome sequence of Desulfovibrio aerotolerans DSM 16695(T).</title>
        <authorList>
            <person name="Karnachuk O."/>
            <person name="Avakyan M."/>
            <person name="Mardanov A."/>
            <person name="Kadnikov V."/>
            <person name="Ravin N."/>
        </authorList>
    </citation>
    <scope>NUCLEOTIDE SEQUENCE [LARGE SCALE GENOMIC DNA]</scope>
    <source>
        <strain evidence="2 3">DSM 16695</strain>
    </source>
</reference>
<evidence type="ECO:0000313" key="3">
    <source>
        <dbReference type="Proteomes" id="UP000482487"/>
    </source>
</evidence>
<organism evidence="2 3">
    <name type="scientific">Solidesulfovibrio aerotolerans</name>
    <dbReference type="NCBI Taxonomy" id="295255"/>
    <lineage>
        <taxon>Bacteria</taxon>
        <taxon>Pseudomonadati</taxon>
        <taxon>Thermodesulfobacteriota</taxon>
        <taxon>Desulfovibrionia</taxon>
        <taxon>Desulfovibrionales</taxon>
        <taxon>Desulfovibrionaceae</taxon>
        <taxon>Solidesulfovibrio</taxon>
    </lineage>
</organism>
<proteinExistence type="predicted"/>
<dbReference type="Proteomes" id="UP000482487">
    <property type="component" value="Unassembled WGS sequence"/>
</dbReference>
<dbReference type="RefSeq" id="WP_160963275.1">
    <property type="nucleotide sequence ID" value="NZ_WVUD01000045.1"/>
</dbReference>
<accession>A0A7C9IVI1</accession>
<name>A0A7C9IVI1_9BACT</name>
<gene>
    <name evidence="2" type="ORF">GTA51_17240</name>
</gene>
<keyword evidence="3" id="KW-1185">Reference proteome</keyword>
<dbReference type="EMBL" id="WVUD01000045">
    <property type="protein sequence ID" value="MYL84860.1"/>
    <property type="molecule type" value="Genomic_DNA"/>
</dbReference>
<evidence type="ECO:0000313" key="2">
    <source>
        <dbReference type="EMBL" id="MYL84860.1"/>
    </source>
</evidence>
<evidence type="ECO:0000256" key="1">
    <source>
        <dbReference type="SAM" id="MobiDB-lite"/>
    </source>
</evidence>
<dbReference type="AlphaFoldDB" id="A0A7C9IVI1"/>
<protein>
    <submittedName>
        <fullName evidence="2">Uncharacterized protein</fullName>
    </submittedName>
</protein>
<comment type="caution">
    <text evidence="2">The sequence shown here is derived from an EMBL/GenBank/DDBJ whole genome shotgun (WGS) entry which is preliminary data.</text>
</comment>